<comment type="caution">
    <text evidence="1">The sequence shown here is derived from an EMBL/GenBank/DDBJ whole genome shotgun (WGS) entry which is preliminary data.</text>
</comment>
<accession>A0AAN9M432</accession>
<proteinExistence type="predicted"/>
<dbReference type="Proteomes" id="UP001367508">
    <property type="component" value="Unassembled WGS sequence"/>
</dbReference>
<evidence type="ECO:0000313" key="2">
    <source>
        <dbReference type="Proteomes" id="UP001367508"/>
    </source>
</evidence>
<dbReference type="AlphaFoldDB" id="A0AAN9M432"/>
<evidence type="ECO:0000313" key="1">
    <source>
        <dbReference type="EMBL" id="KAK7344933.1"/>
    </source>
</evidence>
<organism evidence="1 2">
    <name type="scientific">Canavalia gladiata</name>
    <name type="common">Sword bean</name>
    <name type="synonym">Dolichos gladiatus</name>
    <dbReference type="NCBI Taxonomy" id="3824"/>
    <lineage>
        <taxon>Eukaryota</taxon>
        <taxon>Viridiplantae</taxon>
        <taxon>Streptophyta</taxon>
        <taxon>Embryophyta</taxon>
        <taxon>Tracheophyta</taxon>
        <taxon>Spermatophyta</taxon>
        <taxon>Magnoliopsida</taxon>
        <taxon>eudicotyledons</taxon>
        <taxon>Gunneridae</taxon>
        <taxon>Pentapetalae</taxon>
        <taxon>rosids</taxon>
        <taxon>fabids</taxon>
        <taxon>Fabales</taxon>
        <taxon>Fabaceae</taxon>
        <taxon>Papilionoideae</taxon>
        <taxon>50 kb inversion clade</taxon>
        <taxon>NPAAA clade</taxon>
        <taxon>indigoferoid/millettioid clade</taxon>
        <taxon>Phaseoleae</taxon>
        <taxon>Canavalia</taxon>
    </lineage>
</organism>
<name>A0AAN9M432_CANGL</name>
<gene>
    <name evidence="1" type="ORF">VNO77_15194</name>
</gene>
<dbReference type="EMBL" id="JAYMYQ010000003">
    <property type="protein sequence ID" value="KAK7344933.1"/>
    <property type="molecule type" value="Genomic_DNA"/>
</dbReference>
<protein>
    <submittedName>
        <fullName evidence="1">Uncharacterized protein</fullName>
    </submittedName>
</protein>
<reference evidence="1 2" key="1">
    <citation type="submission" date="2024-01" db="EMBL/GenBank/DDBJ databases">
        <title>The genomes of 5 underutilized Papilionoideae crops provide insights into root nodulation and disease resistanc.</title>
        <authorList>
            <person name="Jiang F."/>
        </authorList>
    </citation>
    <scope>NUCLEOTIDE SEQUENCE [LARGE SCALE GENOMIC DNA]</scope>
    <source>
        <strain evidence="1">LVBAO_FW01</strain>
        <tissue evidence="1">Leaves</tissue>
    </source>
</reference>
<sequence>MQEEIRRFKRLNSKNFSRRLTWTKFKLRPTDSLLSKIRIDLRRSIARHLGELEVLLRKLSLGMEEIPRNFPESASECEARVVFQWRSCNQP</sequence>
<keyword evidence="2" id="KW-1185">Reference proteome</keyword>